<evidence type="ECO:0000313" key="2">
    <source>
        <dbReference type="EMBL" id="CZT09279.1"/>
    </source>
</evidence>
<keyword evidence="3" id="KW-1185">Reference proteome</keyword>
<dbReference type="Pfam" id="PF07971">
    <property type="entry name" value="Glyco_hydro_92"/>
    <property type="match status" value="1"/>
</dbReference>
<dbReference type="EMBL" id="FJUX01000113">
    <property type="protein sequence ID" value="CZT09279.1"/>
    <property type="molecule type" value="Genomic_DNA"/>
</dbReference>
<dbReference type="Gene3D" id="3.30.2080.10">
    <property type="entry name" value="GH92 mannosidase domain"/>
    <property type="match status" value="1"/>
</dbReference>
<evidence type="ECO:0000313" key="3">
    <source>
        <dbReference type="Proteomes" id="UP000178912"/>
    </source>
</evidence>
<proteinExistence type="predicted"/>
<dbReference type="InterPro" id="IPR012939">
    <property type="entry name" value="Glyco_hydro_92"/>
</dbReference>
<accession>A0A1E1LHS1</accession>
<feature type="domain" description="Glycosyl hydrolase family 92" evidence="1">
    <location>
        <begin position="1"/>
        <end position="81"/>
    </location>
</feature>
<dbReference type="Proteomes" id="UP000178912">
    <property type="component" value="Unassembled WGS sequence"/>
</dbReference>
<name>A0A1E1LHS1_9HELO</name>
<organism evidence="2 3">
    <name type="scientific">Rhynchosporium agropyri</name>
    <dbReference type="NCBI Taxonomy" id="914238"/>
    <lineage>
        <taxon>Eukaryota</taxon>
        <taxon>Fungi</taxon>
        <taxon>Dikarya</taxon>
        <taxon>Ascomycota</taxon>
        <taxon>Pezizomycotina</taxon>
        <taxon>Leotiomycetes</taxon>
        <taxon>Helotiales</taxon>
        <taxon>Ploettnerulaceae</taxon>
        <taxon>Rhynchosporium</taxon>
    </lineage>
</organism>
<reference evidence="3" key="1">
    <citation type="submission" date="2016-03" db="EMBL/GenBank/DDBJ databases">
        <authorList>
            <person name="Guldener U."/>
        </authorList>
    </citation>
    <scope>NUCLEOTIDE SEQUENCE [LARGE SCALE GENOMIC DNA]</scope>
    <source>
        <strain evidence="3">04CH-RAC-A.6.1</strain>
    </source>
</reference>
<evidence type="ECO:0000259" key="1">
    <source>
        <dbReference type="Pfam" id="PF07971"/>
    </source>
</evidence>
<protein>
    <recommendedName>
        <fullName evidence="1">Glycosyl hydrolase family 92 domain-containing protein</fullName>
    </recommendedName>
</protein>
<dbReference type="OrthoDB" id="449263at2759"/>
<gene>
    <name evidence="2" type="ORF">RAG0_14083</name>
</gene>
<sequence>MIGLYHITGQITLLIHSSWYGSMTIDLGTGKRLKVTSIGGDGNGDCNIYVQRLKVNGKPWTRDWLTWKDVFANNGTMDLYLVQILYNAQQDLSHQVQEVNP</sequence>
<dbReference type="AlphaFoldDB" id="A0A1E1LHS1"/>